<reference evidence="2" key="1">
    <citation type="submission" date="2024-04" db="EMBL/GenBank/DDBJ databases">
        <authorList>
            <person name="Shaw F."/>
            <person name="Minotto A."/>
        </authorList>
    </citation>
    <scope>NUCLEOTIDE SEQUENCE [LARGE SCALE GENOMIC DNA]</scope>
</reference>
<sequence length="176" mass="20399">MESHQSTSETNIPCVPSVLNRSFSLHNFAYVYLFTLLPRDELNILSFNDHTLRYNSSYVHHLSRRSWCFYLAIAVNCRLLVLFRCHSILLAPDKRPLPTCAVWLLADADDFQPIGCKLVPFFSLVTHWRSRKLLCMVTTSMRLLALMTTTTTVMKTSMRTWSEAIEIDDEEEFMGI</sequence>
<protein>
    <submittedName>
        <fullName evidence="1">Uncharacterized protein</fullName>
    </submittedName>
</protein>
<name>A0ABP1DDI6_9APHY</name>
<proteinExistence type="predicted"/>
<keyword evidence="2" id="KW-1185">Reference proteome</keyword>
<evidence type="ECO:0000313" key="1">
    <source>
        <dbReference type="EMBL" id="CAL1705917.1"/>
    </source>
</evidence>
<dbReference type="Proteomes" id="UP001497453">
    <property type="component" value="Chromosome 4"/>
</dbReference>
<organism evidence="1 2">
    <name type="scientific">Somion occarium</name>
    <dbReference type="NCBI Taxonomy" id="3059160"/>
    <lineage>
        <taxon>Eukaryota</taxon>
        <taxon>Fungi</taxon>
        <taxon>Dikarya</taxon>
        <taxon>Basidiomycota</taxon>
        <taxon>Agaricomycotina</taxon>
        <taxon>Agaricomycetes</taxon>
        <taxon>Polyporales</taxon>
        <taxon>Cerrenaceae</taxon>
        <taxon>Somion</taxon>
    </lineage>
</organism>
<gene>
    <name evidence="1" type="ORF">GFSPODELE1_LOCUS5641</name>
</gene>
<dbReference type="EMBL" id="OZ037947">
    <property type="protein sequence ID" value="CAL1705917.1"/>
    <property type="molecule type" value="Genomic_DNA"/>
</dbReference>
<evidence type="ECO:0000313" key="2">
    <source>
        <dbReference type="Proteomes" id="UP001497453"/>
    </source>
</evidence>
<accession>A0ABP1DDI6</accession>